<gene>
    <name evidence="2" type="ORF">ACFP71_07420</name>
</gene>
<evidence type="ECO:0000313" key="3">
    <source>
        <dbReference type="Proteomes" id="UP001596305"/>
    </source>
</evidence>
<sequence>MARHLATTTQEQRPWRTTVRTTFQAVLALAALTPFALEAVADGDPAQLGGGAVIALTVAGAITRVMAVPAVNAFLQRFVPWLAAEPAPSD</sequence>
<keyword evidence="1" id="KW-0472">Membrane</keyword>
<organism evidence="2 3">
    <name type="scientific">Oerskovia paurometabola</name>
    <dbReference type="NCBI Taxonomy" id="162170"/>
    <lineage>
        <taxon>Bacteria</taxon>
        <taxon>Bacillati</taxon>
        <taxon>Actinomycetota</taxon>
        <taxon>Actinomycetes</taxon>
        <taxon>Micrococcales</taxon>
        <taxon>Cellulomonadaceae</taxon>
        <taxon>Oerskovia</taxon>
    </lineage>
</organism>
<dbReference type="Proteomes" id="UP001596305">
    <property type="component" value="Unassembled WGS sequence"/>
</dbReference>
<proteinExistence type="predicted"/>
<keyword evidence="1" id="KW-0812">Transmembrane</keyword>
<protein>
    <recommendedName>
        <fullName evidence="4">Holin</fullName>
    </recommendedName>
</protein>
<evidence type="ECO:0000256" key="1">
    <source>
        <dbReference type="SAM" id="Phobius"/>
    </source>
</evidence>
<evidence type="ECO:0000313" key="2">
    <source>
        <dbReference type="EMBL" id="MFC6424648.1"/>
    </source>
</evidence>
<accession>A0ABW1XAR1</accession>
<feature type="transmembrane region" description="Helical" evidence="1">
    <location>
        <begin position="53"/>
        <end position="75"/>
    </location>
</feature>
<comment type="caution">
    <text evidence="2">The sequence shown here is derived from an EMBL/GenBank/DDBJ whole genome shotgun (WGS) entry which is preliminary data.</text>
</comment>
<reference evidence="3" key="1">
    <citation type="journal article" date="2019" name="Int. J. Syst. Evol. Microbiol.">
        <title>The Global Catalogue of Microorganisms (GCM) 10K type strain sequencing project: providing services to taxonomists for standard genome sequencing and annotation.</title>
        <authorList>
            <consortium name="The Broad Institute Genomics Platform"/>
            <consortium name="The Broad Institute Genome Sequencing Center for Infectious Disease"/>
            <person name="Wu L."/>
            <person name="Ma J."/>
        </authorList>
    </citation>
    <scope>NUCLEOTIDE SEQUENCE [LARGE SCALE GENOMIC DNA]</scope>
    <source>
        <strain evidence="3">CCUG 47105</strain>
    </source>
</reference>
<keyword evidence="3" id="KW-1185">Reference proteome</keyword>
<dbReference type="RefSeq" id="WP_204809380.1">
    <property type="nucleotide sequence ID" value="NZ_BAAAIY010000003.1"/>
</dbReference>
<name>A0ABW1XAR1_9CELL</name>
<evidence type="ECO:0008006" key="4">
    <source>
        <dbReference type="Google" id="ProtNLM"/>
    </source>
</evidence>
<feature type="transmembrane region" description="Helical" evidence="1">
    <location>
        <begin position="21"/>
        <end position="41"/>
    </location>
</feature>
<keyword evidence="1" id="KW-1133">Transmembrane helix</keyword>
<dbReference type="EMBL" id="JBHSTM010000004">
    <property type="protein sequence ID" value="MFC6424648.1"/>
    <property type="molecule type" value="Genomic_DNA"/>
</dbReference>